<comment type="caution">
    <text evidence="2">The sequence shown here is derived from an EMBL/GenBank/DDBJ whole genome shotgun (WGS) entry which is preliminary data.</text>
</comment>
<keyword evidence="1" id="KW-1133">Transmembrane helix</keyword>
<dbReference type="Gene3D" id="3.30.1490.300">
    <property type="match status" value="1"/>
</dbReference>
<evidence type="ECO:0000313" key="3">
    <source>
        <dbReference type="Proteomes" id="UP000177960"/>
    </source>
</evidence>
<evidence type="ECO:0008006" key="4">
    <source>
        <dbReference type="Google" id="ProtNLM"/>
    </source>
</evidence>
<dbReference type="AlphaFoldDB" id="A0A1G1ZJD1"/>
<proteinExistence type="predicted"/>
<sequence>MAGLPQKFYKLNKFVFGKLLKLLNPQVTIAGLGIGNAAALIVQFENGALKKSSVVLAPGIIEKGKVKDRNKFVGGLKKLHEQFVPRKSVWDFAGFSKSKEKIPVIVSLLSENVYTQIFSTPILPSEKLEEAAKLNMESISPANFDANYFDWQEAARDEKSGKIEFLGAFMDKSAVNEYVSALAEAGFIPIAVEFSALAIARTVKEFSVGIDLEKPQVVLEIGGDGIDFMVFNKGNLYFHYFVSWDFARSVDKVQGEISFEDIKELIIREIKKVSIFYANRWGGNIKDLILIAPASQPKIKKLIKENFSFEIMDLRLKEFDSFSSSWFSALGTALRGIMPRSEDNLISLMAVGTEEKYFQSAVMLFIKMWRNVIAATLLFLSAFFFFANVLMANTVNKLDNKLREITKAPEGEEVLALQNSANTFNRLADKVLEAKKQNIDWSPFFSKISSSAKKHGIFLTRLSLDSLKSAAILGGKADGDASAINFKNSLVDGGFKEVSLPLSDIIANKDGTVSFTITFKL</sequence>
<feature type="transmembrane region" description="Helical" evidence="1">
    <location>
        <begin position="372"/>
        <end position="391"/>
    </location>
</feature>
<keyword evidence="1" id="KW-0472">Membrane</keyword>
<evidence type="ECO:0000256" key="1">
    <source>
        <dbReference type="SAM" id="Phobius"/>
    </source>
</evidence>
<reference evidence="2 3" key="1">
    <citation type="journal article" date="2016" name="Nat. Commun.">
        <title>Thousands of microbial genomes shed light on interconnected biogeochemical processes in an aquifer system.</title>
        <authorList>
            <person name="Anantharaman K."/>
            <person name="Brown C.T."/>
            <person name="Hug L.A."/>
            <person name="Sharon I."/>
            <person name="Castelle C.J."/>
            <person name="Probst A.J."/>
            <person name="Thomas B.C."/>
            <person name="Singh A."/>
            <person name="Wilkins M.J."/>
            <person name="Karaoz U."/>
            <person name="Brodie E.L."/>
            <person name="Williams K.H."/>
            <person name="Hubbard S.S."/>
            <person name="Banfield J.F."/>
        </authorList>
    </citation>
    <scope>NUCLEOTIDE SEQUENCE [LARGE SCALE GENOMIC DNA]</scope>
</reference>
<accession>A0A1G1ZJD1</accession>
<gene>
    <name evidence="2" type="ORF">A3B92_03580</name>
</gene>
<protein>
    <recommendedName>
        <fullName evidence="4">SHS2 domain-containing protein</fullName>
    </recommendedName>
</protein>
<dbReference type="Proteomes" id="UP000177960">
    <property type="component" value="Unassembled WGS sequence"/>
</dbReference>
<evidence type="ECO:0000313" key="2">
    <source>
        <dbReference type="EMBL" id="OGY64206.1"/>
    </source>
</evidence>
<name>A0A1G1ZJD1_9BACT</name>
<organism evidence="2 3">
    <name type="scientific">Candidatus Harrisonbacteria bacterium RIFCSPHIGHO2_02_FULL_42_16</name>
    <dbReference type="NCBI Taxonomy" id="1798404"/>
    <lineage>
        <taxon>Bacteria</taxon>
        <taxon>Candidatus Harrisoniibacteriota</taxon>
    </lineage>
</organism>
<dbReference type="Gene3D" id="3.30.420.40">
    <property type="match status" value="2"/>
</dbReference>
<keyword evidence="1" id="KW-0812">Transmembrane</keyword>
<dbReference type="STRING" id="1798404.A3B92_03580"/>
<dbReference type="EMBL" id="MHJG01000007">
    <property type="protein sequence ID" value="OGY64206.1"/>
    <property type="molecule type" value="Genomic_DNA"/>
</dbReference>